<name>A0A9Q0IU94_9TELE</name>
<proteinExistence type="predicted"/>
<evidence type="ECO:0000256" key="7">
    <source>
        <dbReference type="ARBA" id="ARBA00023157"/>
    </source>
</evidence>
<accession>A0A9Q0IU94</accession>
<keyword evidence="4" id="KW-0964">Secreted</keyword>
<dbReference type="SUPFAM" id="SSF54403">
    <property type="entry name" value="Cystatin/monellin"/>
    <property type="match status" value="1"/>
</dbReference>
<dbReference type="EMBL" id="JANIIK010000037">
    <property type="protein sequence ID" value="KAJ3611199.1"/>
    <property type="molecule type" value="Genomic_DNA"/>
</dbReference>
<keyword evidence="3" id="KW-0145">Chemotaxis</keyword>
<evidence type="ECO:0000313" key="12">
    <source>
        <dbReference type="Proteomes" id="UP001148018"/>
    </source>
</evidence>
<reference evidence="11" key="1">
    <citation type="submission" date="2022-07" db="EMBL/GenBank/DDBJ databases">
        <title>Chromosome-level genome of Muraenolepis orangiensis.</title>
        <authorList>
            <person name="Kim J."/>
        </authorList>
    </citation>
    <scope>NUCLEOTIDE SEQUENCE</scope>
    <source>
        <strain evidence="11">KU_S4_2022</strain>
        <tissue evidence="11">Muscle</tissue>
    </source>
</reference>
<dbReference type="InterPro" id="IPR046350">
    <property type="entry name" value="Cystatin_sf"/>
</dbReference>
<protein>
    <recommendedName>
        <fullName evidence="2">Retinoic acid receptor responder protein 2</fullName>
    </recommendedName>
    <alternativeName>
        <fullName evidence="9">Chemerin</fullName>
    </alternativeName>
</protein>
<dbReference type="GO" id="GO:0005576">
    <property type="term" value="C:extracellular region"/>
    <property type="evidence" value="ECO:0007669"/>
    <property type="project" value="UniProtKB-SubCell"/>
</dbReference>
<evidence type="ECO:0000256" key="10">
    <source>
        <dbReference type="SAM" id="SignalP"/>
    </source>
</evidence>
<keyword evidence="12" id="KW-1185">Reference proteome</keyword>
<evidence type="ECO:0000256" key="2">
    <source>
        <dbReference type="ARBA" id="ARBA00018808"/>
    </source>
</evidence>
<dbReference type="GO" id="GO:0050994">
    <property type="term" value="P:regulation of lipid catabolic process"/>
    <property type="evidence" value="ECO:0007669"/>
    <property type="project" value="InterPro"/>
</dbReference>
<gene>
    <name evidence="11" type="ORF">NHX12_021215</name>
</gene>
<keyword evidence="8" id="KW-0395">Inflammatory response</keyword>
<evidence type="ECO:0000256" key="1">
    <source>
        <dbReference type="ARBA" id="ARBA00004613"/>
    </source>
</evidence>
<sequence>MAALFLWLLLAAGALLPPAEAQEEYDRLPNEFKKAADLGLAQQNSRGKGKHHFLYFKSLMRSDIQPGSGVLYLYHHFYLKATRCPKGTVDTSNCPFRTNRPEIDCAVCYKAILGTIQAWPEPYVSCTHKPALTEAKKNARVDHCNRMGYSSGAPGGMADPVRNDPPFY</sequence>
<dbReference type="PANTHER" id="PTHR15106:SF2">
    <property type="entry name" value="RETINOIC ACID RECEPTOR RESPONDER PROTEIN 2"/>
    <property type="match status" value="1"/>
</dbReference>
<evidence type="ECO:0000256" key="4">
    <source>
        <dbReference type="ARBA" id="ARBA00022525"/>
    </source>
</evidence>
<feature type="chain" id="PRO_5040170022" description="Retinoic acid receptor responder protein 2" evidence="10">
    <location>
        <begin position="22"/>
        <end position="168"/>
    </location>
</feature>
<comment type="caution">
    <text evidence="11">The sequence shown here is derived from an EMBL/GenBank/DDBJ whole genome shotgun (WGS) entry which is preliminary data.</text>
</comment>
<evidence type="ECO:0000256" key="8">
    <source>
        <dbReference type="ARBA" id="ARBA00023198"/>
    </source>
</evidence>
<dbReference type="GO" id="GO:0006935">
    <property type="term" value="P:chemotaxis"/>
    <property type="evidence" value="ECO:0007669"/>
    <property type="project" value="UniProtKB-KW"/>
</dbReference>
<dbReference type="GO" id="GO:0006954">
    <property type="term" value="P:inflammatory response"/>
    <property type="evidence" value="ECO:0007669"/>
    <property type="project" value="UniProtKB-KW"/>
</dbReference>
<evidence type="ECO:0000256" key="6">
    <source>
        <dbReference type="ARBA" id="ARBA00022782"/>
    </source>
</evidence>
<organism evidence="11 12">
    <name type="scientific">Muraenolepis orangiensis</name>
    <name type="common">Patagonian moray cod</name>
    <dbReference type="NCBI Taxonomy" id="630683"/>
    <lineage>
        <taxon>Eukaryota</taxon>
        <taxon>Metazoa</taxon>
        <taxon>Chordata</taxon>
        <taxon>Craniata</taxon>
        <taxon>Vertebrata</taxon>
        <taxon>Euteleostomi</taxon>
        <taxon>Actinopterygii</taxon>
        <taxon>Neopterygii</taxon>
        <taxon>Teleostei</taxon>
        <taxon>Neoteleostei</taxon>
        <taxon>Acanthomorphata</taxon>
        <taxon>Zeiogadaria</taxon>
        <taxon>Gadariae</taxon>
        <taxon>Gadiformes</taxon>
        <taxon>Muraenolepidoidei</taxon>
        <taxon>Muraenolepididae</taxon>
        <taxon>Muraenolepis</taxon>
    </lineage>
</organism>
<evidence type="ECO:0000256" key="9">
    <source>
        <dbReference type="ARBA" id="ARBA00032785"/>
    </source>
</evidence>
<evidence type="ECO:0000256" key="3">
    <source>
        <dbReference type="ARBA" id="ARBA00022500"/>
    </source>
</evidence>
<dbReference type="Proteomes" id="UP001148018">
    <property type="component" value="Unassembled WGS sequence"/>
</dbReference>
<dbReference type="InterPro" id="IPR029562">
    <property type="entry name" value="Chemerin"/>
</dbReference>
<keyword evidence="6" id="KW-0221">Differentiation</keyword>
<keyword evidence="7" id="KW-1015">Disulfide bond</keyword>
<dbReference type="AlphaFoldDB" id="A0A9Q0IU94"/>
<dbReference type="GO" id="GO:0030154">
    <property type="term" value="P:cell differentiation"/>
    <property type="evidence" value="ECO:0007669"/>
    <property type="project" value="UniProtKB-KW"/>
</dbReference>
<keyword evidence="5 10" id="KW-0732">Signal</keyword>
<evidence type="ECO:0000313" key="11">
    <source>
        <dbReference type="EMBL" id="KAJ3611199.1"/>
    </source>
</evidence>
<comment type="subcellular location">
    <subcellularLocation>
        <location evidence="1">Secreted</location>
    </subcellularLocation>
</comment>
<dbReference type="PANTHER" id="PTHR15106">
    <property type="entry name" value="RETINOIC ACID RECEPTOR RESPONDER PROTEIN 2"/>
    <property type="match status" value="1"/>
</dbReference>
<dbReference type="Gene3D" id="3.10.450.10">
    <property type="match status" value="1"/>
</dbReference>
<dbReference type="OrthoDB" id="8547623at2759"/>
<dbReference type="GO" id="GO:0005102">
    <property type="term" value="F:signaling receptor binding"/>
    <property type="evidence" value="ECO:0007669"/>
    <property type="project" value="InterPro"/>
</dbReference>
<feature type="signal peptide" evidence="10">
    <location>
        <begin position="1"/>
        <end position="21"/>
    </location>
</feature>
<evidence type="ECO:0000256" key="5">
    <source>
        <dbReference type="ARBA" id="ARBA00022729"/>
    </source>
</evidence>